<feature type="compositionally biased region" description="Basic and acidic residues" evidence="1">
    <location>
        <begin position="44"/>
        <end position="55"/>
    </location>
</feature>
<name>A0ABP9PJK1_9BACT</name>
<dbReference type="Proteomes" id="UP001499852">
    <property type="component" value="Unassembled WGS sequence"/>
</dbReference>
<dbReference type="RefSeq" id="WP_345738443.1">
    <property type="nucleotide sequence ID" value="NZ_BAABIA010000010.1"/>
</dbReference>
<keyword evidence="2" id="KW-0732">Signal</keyword>
<accession>A0ABP9PJK1</accession>
<evidence type="ECO:0000256" key="1">
    <source>
        <dbReference type="SAM" id="MobiDB-lite"/>
    </source>
</evidence>
<feature type="region of interest" description="Disordered" evidence="1">
    <location>
        <begin position="31"/>
        <end position="55"/>
    </location>
</feature>
<dbReference type="EMBL" id="BAABIA010000010">
    <property type="protein sequence ID" value="GAA5147671.1"/>
    <property type="molecule type" value="Genomic_DNA"/>
</dbReference>
<evidence type="ECO:0000256" key="2">
    <source>
        <dbReference type="SAM" id="SignalP"/>
    </source>
</evidence>
<gene>
    <name evidence="3" type="ORF">GCM10023213_42670</name>
</gene>
<sequence>MILRLTLLFVAGALLSNCAYPFGHSKNGNYYGGQGMGTGPRTRVPKEVQRERSMF</sequence>
<reference evidence="4" key="1">
    <citation type="journal article" date="2019" name="Int. J. Syst. Evol. Microbiol.">
        <title>The Global Catalogue of Microorganisms (GCM) 10K type strain sequencing project: providing services to taxonomists for standard genome sequencing and annotation.</title>
        <authorList>
            <consortium name="The Broad Institute Genomics Platform"/>
            <consortium name="The Broad Institute Genome Sequencing Center for Infectious Disease"/>
            <person name="Wu L."/>
            <person name="Ma J."/>
        </authorList>
    </citation>
    <scope>NUCLEOTIDE SEQUENCE [LARGE SCALE GENOMIC DNA]</scope>
    <source>
        <strain evidence="4">JCM 18053</strain>
    </source>
</reference>
<protein>
    <recommendedName>
        <fullName evidence="5">Lipoprotein</fullName>
    </recommendedName>
</protein>
<organism evidence="3 4">
    <name type="scientific">Prosthecobacter algae</name>
    <dbReference type="NCBI Taxonomy" id="1144682"/>
    <lineage>
        <taxon>Bacteria</taxon>
        <taxon>Pseudomonadati</taxon>
        <taxon>Verrucomicrobiota</taxon>
        <taxon>Verrucomicrobiia</taxon>
        <taxon>Verrucomicrobiales</taxon>
        <taxon>Verrucomicrobiaceae</taxon>
        <taxon>Prosthecobacter</taxon>
    </lineage>
</organism>
<comment type="caution">
    <text evidence="3">The sequence shown here is derived from an EMBL/GenBank/DDBJ whole genome shotgun (WGS) entry which is preliminary data.</text>
</comment>
<proteinExistence type="predicted"/>
<feature type="chain" id="PRO_5045117671" description="Lipoprotein" evidence="2">
    <location>
        <begin position="20"/>
        <end position="55"/>
    </location>
</feature>
<evidence type="ECO:0000313" key="3">
    <source>
        <dbReference type="EMBL" id="GAA5147671.1"/>
    </source>
</evidence>
<evidence type="ECO:0008006" key="5">
    <source>
        <dbReference type="Google" id="ProtNLM"/>
    </source>
</evidence>
<feature type="signal peptide" evidence="2">
    <location>
        <begin position="1"/>
        <end position="19"/>
    </location>
</feature>
<keyword evidence="4" id="KW-1185">Reference proteome</keyword>
<evidence type="ECO:0000313" key="4">
    <source>
        <dbReference type="Proteomes" id="UP001499852"/>
    </source>
</evidence>